<sequence>MTDPFDALHLPVRPVDPDPAFAARLRARLADAVLAPDRGDMTSTETKLSTLTPYLAVTDARAAIEFYTEVFGAVRQGEPIVVDDGRVGHAELVFGGSVVMLSEEFPEVGHLAPVGTHPSYRIEVADLDGVVRRAVERGAELLRPVADSPHGRGGTVLDPFGHRWLVAEAAPQPQSGPAPRHGELGYHTFQVPDAEAAKSFYGAVLGWRFTPGRVQEGWRIDGAGTMAGLWGGQEQVGWKLMYAVRDLDAALAEVVGRGGTAGPVEREDYGLTAECTDDQGIGFWLWQA</sequence>
<gene>
    <name evidence="2" type="ORF">CLV43_101789</name>
</gene>
<accession>A0A2T0TLG3</accession>
<dbReference type="OrthoDB" id="9795306at2"/>
<evidence type="ECO:0000313" key="2">
    <source>
        <dbReference type="EMBL" id="PRY46513.1"/>
    </source>
</evidence>
<protein>
    <submittedName>
        <fullName evidence="2">Putative glyoxalase superfamily protein PhnB</fullName>
    </submittedName>
</protein>
<dbReference type="CDD" id="cd07246">
    <property type="entry name" value="VOC_like"/>
    <property type="match status" value="1"/>
</dbReference>
<feature type="domain" description="VOC" evidence="1">
    <location>
        <begin position="183"/>
        <end position="288"/>
    </location>
</feature>
<dbReference type="PANTHER" id="PTHR34109:SF1">
    <property type="entry name" value="VOC DOMAIN-CONTAINING PROTEIN"/>
    <property type="match status" value="1"/>
</dbReference>
<dbReference type="EMBL" id="PVTF01000001">
    <property type="protein sequence ID" value="PRY46513.1"/>
    <property type="molecule type" value="Genomic_DNA"/>
</dbReference>
<reference evidence="2 3" key="1">
    <citation type="submission" date="2018-03" db="EMBL/GenBank/DDBJ databases">
        <title>Genomic Encyclopedia of Archaeal and Bacterial Type Strains, Phase II (KMG-II): from individual species to whole genera.</title>
        <authorList>
            <person name="Goeker M."/>
        </authorList>
    </citation>
    <scope>NUCLEOTIDE SEQUENCE [LARGE SCALE GENOMIC DNA]</scope>
    <source>
        <strain evidence="2 3">DSM 44720</strain>
    </source>
</reference>
<proteinExistence type="predicted"/>
<evidence type="ECO:0000313" key="3">
    <source>
        <dbReference type="Proteomes" id="UP000239494"/>
    </source>
</evidence>
<dbReference type="RefSeq" id="WP_106185528.1">
    <property type="nucleotide sequence ID" value="NZ_PVTF01000001.1"/>
</dbReference>
<evidence type="ECO:0000259" key="1">
    <source>
        <dbReference type="PROSITE" id="PS51819"/>
    </source>
</evidence>
<comment type="caution">
    <text evidence="2">The sequence shown here is derived from an EMBL/GenBank/DDBJ whole genome shotgun (WGS) entry which is preliminary data.</text>
</comment>
<dbReference type="Gene3D" id="3.30.720.120">
    <property type="match status" value="1"/>
</dbReference>
<dbReference type="Gene3D" id="3.30.720.110">
    <property type="match status" value="1"/>
</dbReference>
<name>A0A2T0TLG3_9PSEU</name>
<dbReference type="PROSITE" id="PS51819">
    <property type="entry name" value="VOC"/>
    <property type="match status" value="2"/>
</dbReference>
<dbReference type="PANTHER" id="PTHR34109">
    <property type="entry name" value="BNAUNNG04460D PROTEIN-RELATED"/>
    <property type="match status" value="1"/>
</dbReference>
<feature type="domain" description="VOC" evidence="1">
    <location>
        <begin position="47"/>
        <end position="169"/>
    </location>
</feature>
<dbReference type="InterPro" id="IPR004360">
    <property type="entry name" value="Glyas_Fos-R_dOase_dom"/>
</dbReference>
<dbReference type="AlphaFoldDB" id="A0A2T0TLG3"/>
<dbReference type="Proteomes" id="UP000239494">
    <property type="component" value="Unassembled WGS sequence"/>
</dbReference>
<dbReference type="SUPFAM" id="SSF54593">
    <property type="entry name" value="Glyoxalase/Bleomycin resistance protein/Dihydroxybiphenyl dioxygenase"/>
    <property type="match status" value="2"/>
</dbReference>
<dbReference type="Pfam" id="PF18029">
    <property type="entry name" value="Glyoxalase_6"/>
    <property type="match status" value="1"/>
</dbReference>
<keyword evidence="3" id="KW-1185">Reference proteome</keyword>
<dbReference type="Gene3D" id="3.10.180.10">
    <property type="entry name" value="2,3-Dihydroxybiphenyl 1,2-Dioxygenase, domain 1"/>
    <property type="match status" value="1"/>
</dbReference>
<dbReference type="InterPro" id="IPR029068">
    <property type="entry name" value="Glyas_Bleomycin-R_OHBP_Dase"/>
</dbReference>
<dbReference type="InterPro" id="IPR041581">
    <property type="entry name" value="Glyoxalase_6"/>
</dbReference>
<dbReference type="Pfam" id="PF00903">
    <property type="entry name" value="Glyoxalase"/>
    <property type="match status" value="1"/>
</dbReference>
<dbReference type="InterPro" id="IPR037523">
    <property type="entry name" value="VOC_core"/>
</dbReference>
<organism evidence="2 3">
    <name type="scientific">Umezawaea tangerina</name>
    <dbReference type="NCBI Taxonomy" id="84725"/>
    <lineage>
        <taxon>Bacteria</taxon>
        <taxon>Bacillati</taxon>
        <taxon>Actinomycetota</taxon>
        <taxon>Actinomycetes</taxon>
        <taxon>Pseudonocardiales</taxon>
        <taxon>Pseudonocardiaceae</taxon>
        <taxon>Umezawaea</taxon>
    </lineage>
</organism>